<dbReference type="EMBL" id="CP001814">
    <property type="protein sequence ID" value="ACZ91925.1"/>
    <property type="molecule type" value="Genomic_DNA"/>
</dbReference>
<dbReference type="HOGENOM" id="CLU_090342_1_0_11"/>
<reference evidence="2 3" key="1">
    <citation type="journal article" date="2010" name="Stand. Genomic Sci.">
        <title>Complete genome sequence of Streptosporangium roseum type strain (NI 9100).</title>
        <authorList>
            <person name="Nolan M."/>
            <person name="Sikorski J."/>
            <person name="Jando M."/>
            <person name="Lucas S."/>
            <person name="Lapidus A."/>
            <person name="Glavina Del Rio T."/>
            <person name="Chen F."/>
            <person name="Tice H."/>
            <person name="Pitluck S."/>
            <person name="Cheng J.F."/>
            <person name="Chertkov O."/>
            <person name="Sims D."/>
            <person name="Meincke L."/>
            <person name="Brettin T."/>
            <person name="Han C."/>
            <person name="Detter J.C."/>
            <person name="Bruce D."/>
            <person name="Goodwin L."/>
            <person name="Land M."/>
            <person name="Hauser L."/>
            <person name="Chang Y.J."/>
            <person name="Jeffries C.D."/>
            <person name="Ivanova N."/>
            <person name="Mavromatis K."/>
            <person name="Mikhailova N."/>
            <person name="Chen A."/>
            <person name="Palaniappan K."/>
            <person name="Chain P."/>
            <person name="Rohde M."/>
            <person name="Goker M."/>
            <person name="Bristow J."/>
            <person name="Eisen J.A."/>
            <person name="Markowitz V."/>
            <person name="Hugenholtz P."/>
            <person name="Kyrpides N.C."/>
            <person name="Klenk H.P."/>
        </authorList>
    </citation>
    <scope>NUCLEOTIDE SEQUENCE [LARGE SCALE GENOMIC DNA]</scope>
    <source>
        <strain evidence="3">ATCC 12428 / DSM 43021 / JCM 3005 / NI 9100</strain>
    </source>
</reference>
<feature type="transmembrane region" description="Helical" evidence="1">
    <location>
        <begin position="206"/>
        <end position="226"/>
    </location>
</feature>
<dbReference type="eggNOG" id="ENOG502ZREV">
    <property type="taxonomic scope" value="Bacteria"/>
</dbReference>
<evidence type="ECO:0000256" key="1">
    <source>
        <dbReference type="SAM" id="Phobius"/>
    </source>
</evidence>
<keyword evidence="1" id="KW-0812">Transmembrane</keyword>
<feature type="transmembrane region" description="Helical" evidence="1">
    <location>
        <begin position="174"/>
        <end position="194"/>
    </location>
</feature>
<evidence type="ECO:0000313" key="2">
    <source>
        <dbReference type="EMBL" id="ACZ91925.1"/>
    </source>
</evidence>
<keyword evidence="3" id="KW-1185">Reference proteome</keyword>
<feature type="transmembrane region" description="Helical" evidence="1">
    <location>
        <begin position="6"/>
        <end position="23"/>
    </location>
</feature>
<dbReference type="AlphaFoldDB" id="D2BCV5"/>
<keyword evidence="1" id="KW-1133">Transmembrane helix</keyword>
<accession>D2BCV5</accession>
<organism evidence="2 3">
    <name type="scientific">Streptosporangium roseum (strain ATCC 12428 / DSM 43021 / JCM 3005 / KCTC 9067 / NCIMB 10171 / NRRL 2505 / NI 9100)</name>
    <dbReference type="NCBI Taxonomy" id="479432"/>
    <lineage>
        <taxon>Bacteria</taxon>
        <taxon>Bacillati</taxon>
        <taxon>Actinomycetota</taxon>
        <taxon>Actinomycetes</taxon>
        <taxon>Streptosporangiales</taxon>
        <taxon>Streptosporangiaceae</taxon>
        <taxon>Streptosporangium</taxon>
    </lineage>
</organism>
<dbReference type="KEGG" id="sro:Sros_9307"/>
<keyword evidence="1" id="KW-0472">Membrane</keyword>
<dbReference type="RefSeq" id="WP_012895651.1">
    <property type="nucleotide sequence ID" value="NC_013595.1"/>
</dbReference>
<dbReference type="Proteomes" id="UP000002029">
    <property type="component" value="Chromosome"/>
</dbReference>
<dbReference type="OrthoDB" id="940913at2"/>
<dbReference type="STRING" id="479432.Sros_9307"/>
<dbReference type="Pfam" id="PF14023">
    <property type="entry name" value="Bestrophin-like"/>
    <property type="match status" value="1"/>
</dbReference>
<gene>
    <name evidence="2" type="ordered locus">Sros_9307</name>
</gene>
<evidence type="ECO:0000313" key="3">
    <source>
        <dbReference type="Proteomes" id="UP000002029"/>
    </source>
</evidence>
<protein>
    <recommendedName>
        <fullName evidence="4">DUF4239 domain-containing protein</fullName>
    </recommendedName>
</protein>
<name>D2BCV5_STRRD</name>
<proteinExistence type="predicted"/>
<feature type="transmembrane region" description="Helical" evidence="1">
    <location>
        <begin position="35"/>
        <end position="57"/>
    </location>
</feature>
<sequence>MGWVTMLVVAAVAIMLIALLVLRRRGKADEGGGSASVDFSANLALAVYLLVLAYAAVLCRDALSTAQTDVQAEAETLTEMYWSVAPIPEAAPIRAQIRDYAAKSVDLDWPLMAEGQLSPIPTRMLEDMRAATIRLRPVGEESKSLQQDALSHVSEVAHARAIRADDADAGLESIFVISMIVSGLLVIALPWTLGAKPTFPSVVGDAVRVGVVVVGIGFIMLISHPFTGLGSVGPDAFKAAQKQYDQIDDRFPVTAPAPVAAE</sequence>
<dbReference type="InterPro" id="IPR025333">
    <property type="entry name" value="DUF4239"/>
</dbReference>
<evidence type="ECO:0008006" key="4">
    <source>
        <dbReference type="Google" id="ProtNLM"/>
    </source>
</evidence>